<dbReference type="RefSeq" id="WP_185685159.1">
    <property type="nucleotide sequence ID" value="NZ_JACLAU010000113.1"/>
</dbReference>
<organism evidence="5 6">
    <name type="scientific">Novosphingobium aerophilum</name>
    <dbReference type="NCBI Taxonomy" id="2839843"/>
    <lineage>
        <taxon>Bacteria</taxon>
        <taxon>Pseudomonadati</taxon>
        <taxon>Pseudomonadota</taxon>
        <taxon>Alphaproteobacteria</taxon>
        <taxon>Sphingomonadales</taxon>
        <taxon>Sphingomonadaceae</taxon>
        <taxon>Novosphingobium</taxon>
    </lineage>
</organism>
<dbReference type="AlphaFoldDB" id="A0A7X1FB98"/>
<keyword evidence="2" id="KW-0238">DNA-binding</keyword>
<evidence type="ECO:0000259" key="4">
    <source>
        <dbReference type="Pfam" id="PF03466"/>
    </source>
</evidence>
<keyword evidence="3" id="KW-0804">Transcription</keyword>
<dbReference type="GO" id="GO:0003700">
    <property type="term" value="F:DNA-binding transcription factor activity"/>
    <property type="evidence" value="ECO:0007669"/>
    <property type="project" value="TreeGrafter"/>
</dbReference>
<comment type="caution">
    <text evidence="5">The sequence shown here is derived from an EMBL/GenBank/DDBJ whole genome shotgun (WGS) entry which is preliminary data.</text>
</comment>
<reference evidence="5 6" key="1">
    <citation type="submission" date="2020-08" db="EMBL/GenBank/DDBJ databases">
        <title>The genome sequence of Novosphingobium flavum 4Y4.</title>
        <authorList>
            <person name="Liu Y."/>
        </authorList>
    </citation>
    <scope>NUCLEOTIDE SEQUENCE [LARGE SCALE GENOMIC DNA]</scope>
    <source>
        <strain evidence="5 6">4Y4</strain>
    </source>
</reference>
<protein>
    <submittedName>
        <fullName evidence="5">LysR family transcriptional regulator</fullName>
    </submittedName>
</protein>
<dbReference type="Gene3D" id="3.40.190.290">
    <property type="match status" value="1"/>
</dbReference>
<evidence type="ECO:0000313" key="5">
    <source>
        <dbReference type="EMBL" id="MBC2653803.1"/>
    </source>
</evidence>
<dbReference type="PANTHER" id="PTHR30579">
    <property type="entry name" value="TRANSCRIPTIONAL REGULATOR"/>
    <property type="match status" value="1"/>
</dbReference>
<dbReference type="Proteomes" id="UP000520156">
    <property type="component" value="Unassembled WGS sequence"/>
</dbReference>
<evidence type="ECO:0000256" key="2">
    <source>
        <dbReference type="ARBA" id="ARBA00023125"/>
    </source>
</evidence>
<proteinExistence type="predicted"/>
<gene>
    <name evidence="5" type="ORF">H7F49_19260</name>
</gene>
<sequence length="207" mass="22595">MVRLTTVEAVAERIVPAALVRLQARYPGITVDLMSDPRSFNLSRREADLAIRMARFEGNELVSRRLGTAHMALYASTAYVERHGGVPAGACASAEHSLVTVLGDQSHLAETRWLEDRFPRARRTVRTNNRNGMLAAVQAGLGVACLPCFMADGLSGVVRLTDPADMPPREVWLGVHEDLRHMPRIRAVIEALDEGFAAMQGRLAGLG</sequence>
<feature type="domain" description="LysR substrate-binding" evidence="4">
    <location>
        <begin position="2"/>
        <end position="196"/>
    </location>
</feature>
<dbReference type="GO" id="GO:0003677">
    <property type="term" value="F:DNA binding"/>
    <property type="evidence" value="ECO:0007669"/>
    <property type="project" value="UniProtKB-KW"/>
</dbReference>
<evidence type="ECO:0000256" key="1">
    <source>
        <dbReference type="ARBA" id="ARBA00023015"/>
    </source>
</evidence>
<evidence type="ECO:0000256" key="3">
    <source>
        <dbReference type="ARBA" id="ARBA00023163"/>
    </source>
</evidence>
<dbReference type="SUPFAM" id="SSF53850">
    <property type="entry name" value="Periplasmic binding protein-like II"/>
    <property type="match status" value="1"/>
</dbReference>
<dbReference type="PANTHER" id="PTHR30579:SF3">
    <property type="entry name" value="TRANSCRIPTIONAL REGULATORY PROTEIN"/>
    <property type="match status" value="1"/>
</dbReference>
<name>A0A7X1FB98_9SPHN</name>
<dbReference type="EMBL" id="JACLAU010000113">
    <property type="protein sequence ID" value="MBC2653803.1"/>
    <property type="molecule type" value="Genomic_DNA"/>
</dbReference>
<accession>A0A7X1FB98</accession>
<dbReference type="Pfam" id="PF03466">
    <property type="entry name" value="LysR_substrate"/>
    <property type="match status" value="1"/>
</dbReference>
<evidence type="ECO:0000313" key="6">
    <source>
        <dbReference type="Proteomes" id="UP000520156"/>
    </source>
</evidence>
<dbReference type="InterPro" id="IPR005119">
    <property type="entry name" value="LysR_subst-bd"/>
</dbReference>
<keyword evidence="1" id="KW-0805">Transcription regulation</keyword>
<keyword evidence="6" id="KW-1185">Reference proteome</keyword>
<dbReference type="InterPro" id="IPR050176">
    <property type="entry name" value="LTTR"/>
</dbReference>